<dbReference type="AlphaFoldDB" id="A0A427TZ10"/>
<dbReference type="InterPro" id="IPR008551">
    <property type="entry name" value="TANGO2"/>
</dbReference>
<keyword evidence="2" id="KW-1185">Reference proteome</keyword>
<dbReference type="Pfam" id="PF05742">
    <property type="entry name" value="TANGO2"/>
    <property type="match status" value="1"/>
</dbReference>
<reference evidence="1 2" key="1">
    <citation type="submission" date="2018-12" db="EMBL/GenBank/DDBJ databases">
        <title>Genomic taxonomy of the Vibrionaceae family.</title>
        <authorList>
            <person name="Gomez-Gil B."/>
            <person name="Enciso-Ibarra K."/>
        </authorList>
    </citation>
    <scope>NUCLEOTIDE SEQUENCE [LARGE SCALE GENOMIC DNA]</scope>
    <source>
        <strain evidence="1 2">CAIM 594</strain>
    </source>
</reference>
<organism evidence="1 2">
    <name type="scientific">Vibrio pectenicida</name>
    <dbReference type="NCBI Taxonomy" id="62763"/>
    <lineage>
        <taxon>Bacteria</taxon>
        <taxon>Pseudomonadati</taxon>
        <taxon>Pseudomonadota</taxon>
        <taxon>Gammaproteobacteria</taxon>
        <taxon>Vibrionales</taxon>
        <taxon>Vibrionaceae</taxon>
        <taxon>Vibrio</taxon>
    </lineage>
</organism>
<sequence>MCTLSWSYYDNSYYEVYFNRDEQRTRLAAIEPQGFVIDDVNCVMPIDSAGGGSWISTNQHAVTICLLNYYQGRVPQGTLTSRGVVVKKLASSDSTRAVRAGLLAMDLTSFAPFTLVSFDLDGSKQVNAWTWDGQKLEHSIISAPVVSSAKHYQQARRYRIDLYEKLRLTTKVKKLGTRFHMSFDNDHPHLSPLMARDDARTVSFTSVSACADHQKMYYQSIDNNSGVDFEIEKTCLMTEQGVFK</sequence>
<accession>A0A427TZ10</accession>
<name>A0A427TZ10_9VIBR</name>
<protein>
    <recommendedName>
        <fullName evidence="3">NRDE family protein</fullName>
    </recommendedName>
</protein>
<dbReference type="OrthoDB" id="1113830at2"/>
<evidence type="ECO:0000313" key="2">
    <source>
        <dbReference type="Proteomes" id="UP000269041"/>
    </source>
</evidence>
<proteinExistence type="predicted"/>
<dbReference type="EMBL" id="RSFA01000120">
    <property type="protein sequence ID" value="RSD29662.1"/>
    <property type="molecule type" value="Genomic_DNA"/>
</dbReference>
<gene>
    <name evidence="1" type="ORF">EJA03_17915</name>
</gene>
<dbReference type="Proteomes" id="UP000269041">
    <property type="component" value="Unassembled WGS sequence"/>
</dbReference>
<evidence type="ECO:0008006" key="3">
    <source>
        <dbReference type="Google" id="ProtNLM"/>
    </source>
</evidence>
<comment type="caution">
    <text evidence="1">The sequence shown here is derived from an EMBL/GenBank/DDBJ whole genome shotgun (WGS) entry which is preliminary data.</text>
</comment>
<dbReference type="RefSeq" id="WP_125323106.1">
    <property type="nucleotide sequence ID" value="NZ_AP024890.1"/>
</dbReference>
<evidence type="ECO:0000313" key="1">
    <source>
        <dbReference type="EMBL" id="RSD29662.1"/>
    </source>
</evidence>